<feature type="compositionally biased region" description="Polar residues" evidence="9">
    <location>
        <begin position="73"/>
        <end position="87"/>
    </location>
</feature>
<name>A0AAN6YNV8_9PEZI</name>
<keyword evidence="4 10" id="KW-1133">Transmembrane helix</keyword>
<evidence type="ECO:0000256" key="6">
    <source>
        <dbReference type="ARBA" id="ARBA00023136"/>
    </source>
</evidence>
<comment type="caution">
    <text evidence="11">The sequence shown here is derived from an EMBL/GenBank/DDBJ whole genome shotgun (WGS) entry which is preliminary data.</text>
</comment>
<comment type="pathway">
    <text evidence="2">Mycotoxin biosynthesis.</text>
</comment>
<evidence type="ECO:0000313" key="12">
    <source>
        <dbReference type="Proteomes" id="UP001301769"/>
    </source>
</evidence>
<proteinExistence type="inferred from homology"/>
<evidence type="ECO:0000256" key="3">
    <source>
        <dbReference type="ARBA" id="ARBA00022692"/>
    </source>
</evidence>
<comment type="similarity">
    <text evidence="8">Belongs to the ustYa family.</text>
</comment>
<keyword evidence="3 10" id="KW-0812">Transmembrane</keyword>
<dbReference type="Proteomes" id="UP001301769">
    <property type="component" value="Unassembled WGS sequence"/>
</dbReference>
<reference evidence="11" key="1">
    <citation type="journal article" date="2023" name="Mol. Phylogenet. Evol.">
        <title>Genome-scale phylogeny and comparative genomics of the fungal order Sordariales.</title>
        <authorList>
            <person name="Hensen N."/>
            <person name="Bonometti L."/>
            <person name="Westerberg I."/>
            <person name="Brannstrom I.O."/>
            <person name="Guillou S."/>
            <person name="Cros-Aarteil S."/>
            <person name="Calhoun S."/>
            <person name="Haridas S."/>
            <person name="Kuo A."/>
            <person name="Mondo S."/>
            <person name="Pangilinan J."/>
            <person name="Riley R."/>
            <person name="LaButti K."/>
            <person name="Andreopoulos B."/>
            <person name="Lipzen A."/>
            <person name="Chen C."/>
            <person name="Yan M."/>
            <person name="Daum C."/>
            <person name="Ng V."/>
            <person name="Clum A."/>
            <person name="Steindorff A."/>
            <person name="Ohm R.A."/>
            <person name="Martin F."/>
            <person name="Silar P."/>
            <person name="Natvig D.O."/>
            <person name="Lalanne C."/>
            <person name="Gautier V."/>
            <person name="Ament-Velasquez S.L."/>
            <person name="Kruys A."/>
            <person name="Hutchinson M.I."/>
            <person name="Powell A.J."/>
            <person name="Barry K."/>
            <person name="Miller A.N."/>
            <person name="Grigoriev I.V."/>
            <person name="Debuchy R."/>
            <person name="Gladieux P."/>
            <person name="Hiltunen Thoren M."/>
            <person name="Johannesson H."/>
        </authorList>
    </citation>
    <scope>NUCLEOTIDE SEQUENCE</scope>
    <source>
        <strain evidence="11">PSN293</strain>
    </source>
</reference>
<dbReference type="AlphaFoldDB" id="A0AAN6YNV8"/>
<keyword evidence="7" id="KW-0325">Glycoprotein</keyword>
<dbReference type="GO" id="GO:0016020">
    <property type="term" value="C:membrane"/>
    <property type="evidence" value="ECO:0007669"/>
    <property type="project" value="UniProtKB-SubCell"/>
</dbReference>
<evidence type="ECO:0000313" key="11">
    <source>
        <dbReference type="EMBL" id="KAK4219687.1"/>
    </source>
</evidence>
<dbReference type="PANTHER" id="PTHR33365:SF4">
    <property type="entry name" value="CYCLOCHLOROTINE BIOSYNTHESIS PROTEIN O"/>
    <property type="match status" value="1"/>
</dbReference>
<evidence type="ECO:0000256" key="5">
    <source>
        <dbReference type="ARBA" id="ARBA00023026"/>
    </source>
</evidence>
<evidence type="ECO:0000256" key="8">
    <source>
        <dbReference type="ARBA" id="ARBA00035112"/>
    </source>
</evidence>
<dbReference type="InterPro" id="IPR021765">
    <property type="entry name" value="UstYa-like"/>
</dbReference>
<feature type="transmembrane region" description="Helical" evidence="10">
    <location>
        <begin position="20"/>
        <end position="41"/>
    </location>
</feature>
<sequence>MAMHSIYTLHQRCCSKTSIVVVVALLTSCLFVLFLFELNVVDSSRIPYRHCRVGEWPPPLENGRPSHDDISQKNDNNNQPHSHSSAKWNDDIHHHQEESRLTKKTLFATTTNSHQVLFLNFSHAKDQEIQDTLRPNGAGVLWKQEKGENLPVGISVFHAMHCLIYLRGILQGALLTPSPPFEQEEEGNKKHGHDPKTHIPPCWSYITQQVMCLGDTTLEPARVVDDKVGIDGDGVGHMCKDLGGILSVHGLLGRMARGEVFEDLGPWRDGQRLEDLFNF</sequence>
<dbReference type="PANTHER" id="PTHR33365">
    <property type="entry name" value="YALI0B05434P"/>
    <property type="match status" value="1"/>
</dbReference>
<dbReference type="Pfam" id="PF11807">
    <property type="entry name" value="UstYa"/>
    <property type="match status" value="1"/>
</dbReference>
<protein>
    <submittedName>
        <fullName evidence="11">Uncharacterized protein</fullName>
    </submittedName>
</protein>
<organism evidence="11 12">
    <name type="scientific">Rhypophila decipiens</name>
    <dbReference type="NCBI Taxonomy" id="261697"/>
    <lineage>
        <taxon>Eukaryota</taxon>
        <taxon>Fungi</taxon>
        <taxon>Dikarya</taxon>
        <taxon>Ascomycota</taxon>
        <taxon>Pezizomycotina</taxon>
        <taxon>Sordariomycetes</taxon>
        <taxon>Sordariomycetidae</taxon>
        <taxon>Sordariales</taxon>
        <taxon>Naviculisporaceae</taxon>
        <taxon>Rhypophila</taxon>
    </lineage>
</organism>
<evidence type="ECO:0000256" key="9">
    <source>
        <dbReference type="SAM" id="MobiDB-lite"/>
    </source>
</evidence>
<accession>A0AAN6YNV8</accession>
<dbReference type="EMBL" id="MU858047">
    <property type="protein sequence ID" value="KAK4219687.1"/>
    <property type="molecule type" value="Genomic_DNA"/>
</dbReference>
<evidence type="ECO:0000256" key="4">
    <source>
        <dbReference type="ARBA" id="ARBA00022989"/>
    </source>
</evidence>
<evidence type="ECO:0000256" key="10">
    <source>
        <dbReference type="SAM" id="Phobius"/>
    </source>
</evidence>
<keyword evidence="12" id="KW-1185">Reference proteome</keyword>
<comment type="subcellular location">
    <subcellularLocation>
        <location evidence="1">Membrane</location>
        <topology evidence="1">Single-pass membrane protein</topology>
    </subcellularLocation>
</comment>
<evidence type="ECO:0000256" key="1">
    <source>
        <dbReference type="ARBA" id="ARBA00004167"/>
    </source>
</evidence>
<evidence type="ECO:0000256" key="7">
    <source>
        <dbReference type="ARBA" id="ARBA00023180"/>
    </source>
</evidence>
<feature type="region of interest" description="Disordered" evidence="9">
    <location>
        <begin position="57"/>
        <end position="95"/>
    </location>
</feature>
<evidence type="ECO:0000256" key="2">
    <source>
        <dbReference type="ARBA" id="ARBA00004685"/>
    </source>
</evidence>
<reference evidence="11" key="2">
    <citation type="submission" date="2023-05" db="EMBL/GenBank/DDBJ databases">
        <authorList>
            <consortium name="Lawrence Berkeley National Laboratory"/>
            <person name="Steindorff A."/>
            <person name="Hensen N."/>
            <person name="Bonometti L."/>
            <person name="Westerberg I."/>
            <person name="Brannstrom I.O."/>
            <person name="Guillou S."/>
            <person name="Cros-Aarteil S."/>
            <person name="Calhoun S."/>
            <person name="Haridas S."/>
            <person name="Kuo A."/>
            <person name="Mondo S."/>
            <person name="Pangilinan J."/>
            <person name="Riley R."/>
            <person name="Labutti K."/>
            <person name="Andreopoulos B."/>
            <person name="Lipzen A."/>
            <person name="Chen C."/>
            <person name="Yanf M."/>
            <person name="Daum C."/>
            <person name="Ng V."/>
            <person name="Clum A."/>
            <person name="Ohm R."/>
            <person name="Martin F."/>
            <person name="Silar P."/>
            <person name="Natvig D."/>
            <person name="Lalanne C."/>
            <person name="Gautier V."/>
            <person name="Ament-Velasquez S.L."/>
            <person name="Kruys A."/>
            <person name="Hutchinson M.I."/>
            <person name="Powell A.J."/>
            <person name="Barry K."/>
            <person name="Miller A.N."/>
            <person name="Grigoriev I.V."/>
            <person name="Debuchy R."/>
            <person name="Gladieux P."/>
            <person name="Thoren M.H."/>
            <person name="Johannesson H."/>
        </authorList>
    </citation>
    <scope>NUCLEOTIDE SEQUENCE</scope>
    <source>
        <strain evidence="11">PSN293</strain>
    </source>
</reference>
<dbReference type="GO" id="GO:0043386">
    <property type="term" value="P:mycotoxin biosynthetic process"/>
    <property type="evidence" value="ECO:0007669"/>
    <property type="project" value="InterPro"/>
</dbReference>
<gene>
    <name evidence="11" type="ORF">QBC37DRAFT_409536</name>
</gene>
<keyword evidence="5" id="KW-0843">Virulence</keyword>
<keyword evidence="6 10" id="KW-0472">Membrane</keyword>